<evidence type="ECO:0000256" key="9">
    <source>
        <dbReference type="PIRSR" id="PIRSR001060-1"/>
    </source>
</evidence>
<dbReference type="Pfam" id="PF00187">
    <property type="entry name" value="Chitin_bind_1"/>
    <property type="match status" value="1"/>
</dbReference>
<dbReference type="PANTHER" id="PTHR22595:SF193">
    <property type="entry name" value="ENDOCHITINASE EP3"/>
    <property type="match status" value="1"/>
</dbReference>
<protein>
    <submittedName>
        <fullName evidence="14">Chitinase</fullName>
        <ecNumber evidence="14">3.2.1.14</ecNumber>
    </submittedName>
</protein>
<dbReference type="PIRSF" id="PIRSF001060">
    <property type="entry name" value="Endochitinase"/>
    <property type="match status" value="1"/>
</dbReference>
<dbReference type="InterPro" id="IPR001002">
    <property type="entry name" value="Chitin-bd_1"/>
</dbReference>
<evidence type="ECO:0000256" key="11">
    <source>
        <dbReference type="PROSITE-ProRule" id="PRU00261"/>
    </source>
</evidence>
<dbReference type="SUPFAM" id="SSF53955">
    <property type="entry name" value="Lysozyme-like"/>
    <property type="match status" value="1"/>
</dbReference>
<keyword evidence="6" id="KW-0611">Plant defense</keyword>
<dbReference type="CDD" id="cd00035">
    <property type="entry name" value="ChtBD1"/>
    <property type="match status" value="1"/>
</dbReference>
<evidence type="ECO:0000256" key="12">
    <source>
        <dbReference type="SAM" id="SignalP"/>
    </source>
</evidence>
<feature type="disulfide bond" evidence="10 11">
    <location>
        <begin position="25"/>
        <end position="37"/>
    </location>
</feature>
<dbReference type="GO" id="GO:0008061">
    <property type="term" value="F:chitin binding"/>
    <property type="evidence" value="ECO:0007669"/>
    <property type="project" value="UniProtKB-UniRule"/>
</dbReference>
<feature type="active site" description="Proton donor" evidence="9">
    <location>
        <position position="126"/>
    </location>
</feature>
<dbReference type="InterPro" id="IPR023346">
    <property type="entry name" value="Lysozyme-like_dom_sf"/>
</dbReference>
<dbReference type="PROSITE" id="PS50941">
    <property type="entry name" value="CHIT_BIND_I_2"/>
    <property type="match status" value="1"/>
</dbReference>
<keyword evidence="15" id="KW-1185">Reference proteome</keyword>
<evidence type="ECO:0000256" key="1">
    <source>
        <dbReference type="ARBA" id="ARBA00003102"/>
    </source>
</evidence>
<evidence type="ECO:0000256" key="4">
    <source>
        <dbReference type="ARBA" id="ARBA00022554"/>
    </source>
</evidence>
<dbReference type="InterPro" id="IPR016283">
    <property type="entry name" value="Glyco_hydro_19"/>
</dbReference>
<keyword evidence="7" id="KW-0624">Polysaccharide degradation</keyword>
<evidence type="ECO:0000313" key="14">
    <source>
        <dbReference type="EMBL" id="KAL1544851.1"/>
    </source>
</evidence>
<evidence type="ECO:0000256" key="7">
    <source>
        <dbReference type="ARBA" id="ARBA00023024"/>
    </source>
</evidence>
<sequence>MKNLLTLFILLLAAGKWVFAQKCGCKPHECCSKYGYCGVGDDYCGGDCKSGPCKGRNGVKFGDIVSDDFFNGIIASQSRRNCAGKGFYTRSRFVDAAASWPSFGAIGSADDSKREIAAFFAHVAHESGRMCFIEEEGGKSRSYCDNTKEEWPCAANKRYFGRGPLQLTWNYNYGAAGQAVGFDGLKNPETMAVNPSLSIKAAIWFWMENCHAAFVSGNGFGATIRGINSIECDGRSPAQVTSRVDYYKDYCKQLRVDPGPNLRC</sequence>
<dbReference type="Gene3D" id="1.10.530.10">
    <property type="match status" value="1"/>
</dbReference>
<accession>A0ABD1GL48</accession>
<feature type="disulfide bond" evidence="10">
    <location>
        <begin position="232"/>
        <end position="264"/>
    </location>
</feature>
<name>A0ABD1GL48_SALDI</name>
<dbReference type="GO" id="GO:0006952">
    <property type="term" value="P:defense response"/>
    <property type="evidence" value="ECO:0007669"/>
    <property type="project" value="UniProtKB-KW"/>
</dbReference>
<dbReference type="GO" id="GO:0005773">
    <property type="term" value="C:vacuole"/>
    <property type="evidence" value="ECO:0007669"/>
    <property type="project" value="UniProtKB-SubCell"/>
</dbReference>
<organism evidence="14 15">
    <name type="scientific">Salvia divinorum</name>
    <name type="common">Maria pastora</name>
    <name type="synonym">Diviner's sage</name>
    <dbReference type="NCBI Taxonomy" id="28513"/>
    <lineage>
        <taxon>Eukaryota</taxon>
        <taxon>Viridiplantae</taxon>
        <taxon>Streptophyta</taxon>
        <taxon>Embryophyta</taxon>
        <taxon>Tracheophyta</taxon>
        <taxon>Spermatophyta</taxon>
        <taxon>Magnoliopsida</taxon>
        <taxon>eudicotyledons</taxon>
        <taxon>Gunneridae</taxon>
        <taxon>Pentapetalae</taxon>
        <taxon>asterids</taxon>
        <taxon>lamiids</taxon>
        <taxon>Lamiales</taxon>
        <taxon>Lamiaceae</taxon>
        <taxon>Nepetoideae</taxon>
        <taxon>Mentheae</taxon>
        <taxon>Salviinae</taxon>
        <taxon>Salvia</taxon>
        <taxon>Salvia subgen. Calosphace</taxon>
    </lineage>
</organism>
<dbReference type="Pfam" id="PF00182">
    <property type="entry name" value="Glyco_hydro_19"/>
    <property type="match status" value="1"/>
</dbReference>
<dbReference type="Proteomes" id="UP001567538">
    <property type="component" value="Unassembled WGS sequence"/>
</dbReference>
<keyword evidence="4" id="KW-0926">Vacuole</keyword>
<evidence type="ECO:0000256" key="3">
    <source>
        <dbReference type="ARBA" id="ARBA00009373"/>
    </source>
</evidence>
<keyword evidence="14" id="KW-0326">Glycosidase</keyword>
<evidence type="ECO:0000256" key="8">
    <source>
        <dbReference type="ARBA" id="ARBA00023157"/>
    </source>
</evidence>
<evidence type="ECO:0000256" key="6">
    <source>
        <dbReference type="ARBA" id="ARBA00022821"/>
    </source>
</evidence>
<comment type="subcellular location">
    <subcellularLocation>
        <location evidence="2">Vacuole</location>
    </subcellularLocation>
</comment>
<dbReference type="PANTHER" id="PTHR22595">
    <property type="entry name" value="CHITINASE-RELATED"/>
    <property type="match status" value="1"/>
</dbReference>
<dbReference type="SUPFAM" id="SSF57016">
    <property type="entry name" value="Plant lectins/antimicrobial peptides"/>
    <property type="match status" value="1"/>
</dbReference>
<dbReference type="GO" id="GO:0008843">
    <property type="term" value="F:endochitinase activity"/>
    <property type="evidence" value="ECO:0007669"/>
    <property type="project" value="UniProtKB-EC"/>
</dbReference>
<keyword evidence="7" id="KW-0146">Chitin degradation</keyword>
<dbReference type="AlphaFoldDB" id="A0ABD1GL48"/>
<reference evidence="14 15" key="1">
    <citation type="submission" date="2024-06" db="EMBL/GenBank/DDBJ databases">
        <title>A chromosome level genome sequence of Diviner's sage (Salvia divinorum).</title>
        <authorList>
            <person name="Ford S.A."/>
            <person name="Ro D.-K."/>
            <person name="Ness R.W."/>
            <person name="Phillips M.A."/>
        </authorList>
    </citation>
    <scope>NUCLEOTIDE SEQUENCE [LARGE SCALE GENOMIC DNA]</scope>
    <source>
        <strain evidence="14">SAF-2024a</strain>
        <tissue evidence="14">Leaf</tissue>
    </source>
</reference>
<comment type="caution">
    <text evidence="14">The sequence shown here is derived from an EMBL/GenBank/DDBJ whole genome shotgun (WGS) entry which is preliminary data.</text>
</comment>
<feature type="disulfide bond" evidence="10">
    <location>
        <begin position="82"/>
        <end position="131"/>
    </location>
</feature>
<dbReference type="SMART" id="SM00270">
    <property type="entry name" value="ChtBD1"/>
    <property type="match status" value="1"/>
</dbReference>
<evidence type="ECO:0000259" key="13">
    <source>
        <dbReference type="PROSITE" id="PS50941"/>
    </source>
</evidence>
<feature type="disulfide bond" evidence="10">
    <location>
        <begin position="144"/>
        <end position="153"/>
    </location>
</feature>
<dbReference type="Gene3D" id="3.30.60.10">
    <property type="entry name" value="Endochitinase-like"/>
    <property type="match status" value="1"/>
</dbReference>
<feature type="domain" description="Chitin-binding type-1" evidence="13">
    <location>
        <begin position="20"/>
        <end position="55"/>
    </location>
</feature>
<dbReference type="PROSITE" id="PS00026">
    <property type="entry name" value="CHIT_BIND_I_1"/>
    <property type="match status" value="1"/>
</dbReference>
<feature type="chain" id="PRO_5044800504" evidence="12">
    <location>
        <begin position="21"/>
        <end position="264"/>
    </location>
</feature>
<comment type="similarity">
    <text evidence="3">Belongs to the glycosyl hydrolase 19 family. Chitinase class I subfamily.</text>
</comment>
<dbReference type="CDD" id="cd00325">
    <property type="entry name" value="chitinase_GH19"/>
    <property type="match status" value="1"/>
</dbReference>
<evidence type="ECO:0000313" key="15">
    <source>
        <dbReference type="Proteomes" id="UP001567538"/>
    </source>
</evidence>
<keyword evidence="8 10" id="KW-1015">Disulfide bond</keyword>
<gene>
    <name evidence="14" type="ORF">AAHA92_21652</name>
</gene>
<dbReference type="Gene3D" id="3.30.20.10">
    <property type="entry name" value="Endochitinase, domain 2"/>
    <property type="match status" value="1"/>
</dbReference>
<evidence type="ECO:0000256" key="10">
    <source>
        <dbReference type="PIRSR" id="PIRSR001060-2"/>
    </source>
</evidence>
<dbReference type="GO" id="GO:0006032">
    <property type="term" value="P:chitin catabolic process"/>
    <property type="evidence" value="ECO:0007669"/>
    <property type="project" value="UniProtKB-KW"/>
</dbReference>
<comment type="function">
    <text evidence="1">Defense against chitin-containing fungal pathogens.</text>
</comment>
<dbReference type="FunFam" id="3.30.20.10:FF:000001">
    <property type="entry name" value="Endochitinase (Chitinase)"/>
    <property type="match status" value="1"/>
</dbReference>
<keyword evidence="7" id="KW-0119">Carbohydrate metabolism</keyword>
<keyword evidence="5 11" id="KW-0147">Chitin-binding</keyword>
<comment type="caution">
    <text evidence="11">Lacks conserved residue(s) required for the propagation of feature annotation.</text>
</comment>
<dbReference type="EMBL" id="JBEAFC010000008">
    <property type="protein sequence ID" value="KAL1544851.1"/>
    <property type="molecule type" value="Genomic_DNA"/>
</dbReference>
<keyword evidence="14" id="KW-0378">Hydrolase</keyword>
<dbReference type="InterPro" id="IPR000726">
    <property type="entry name" value="Glyco_hydro_19_cat"/>
</dbReference>
<feature type="disulfide bond" evidence="10 11">
    <location>
        <begin position="30"/>
        <end position="44"/>
    </location>
</feature>
<evidence type="ECO:0000256" key="5">
    <source>
        <dbReference type="ARBA" id="ARBA00022669"/>
    </source>
</evidence>
<keyword evidence="12" id="KW-0732">Signal</keyword>
<dbReference type="EC" id="3.2.1.14" evidence="14"/>
<evidence type="ECO:0000256" key="2">
    <source>
        <dbReference type="ARBA" id="ARBA00004116"/>
    </source>
</evidence>
<feature type="signal peptide" evidence="12">
    <location>
        <begin position="1"/>
        <end position="20"/>
    </location>
</feature>
<dbReference type="InterPro" id="IPR018371">
    <property type="entry name" value="Chitin-binding_1_CS"/>
</dbReference>
<dbReference type="InterPro" id="IPR036861">
    <property type="entry name" value="Endochitinase-like_sf"/>
</dbReference>
<proteinExistence type="inferred from homology"/>